<dbReference type="SUPFAM" id="SSF55781">
    <property type="entry name" value="GAF domain-like"/>
    <property type="match status" value="1"/>
</dbReference>
<dbReference type="InterPro" id="IPR029016">
    <property type="entry name" value="GAF-like_dom_sf"/>
</dbReference>
<dbReference type="InterPro" id="IPR003018">
    <property type="entry name" value="GAF"/>
</dbReference>
<dbReference type="SMART" id="SM00091">
    <property type="entry name" value="PAS"/>
    <property type="match status" value="1"/>
</dbReference>
<name>A0A2K8U274_9GAMM</name>
<dbReference type="SUPFAM" id="SSF55785">
    <property type="entry name" value="PYP-like sensor domain (PAS domain)"/>
    <property type="match status" value="1"/>
</dbReference>
<evidence type="ECO:0000259" key="4">
    <source>
        <dbReference type="PROSITE" id="PS50887"/>
    </source>
</evidence>
<keyword evidence="1" id="KW-0812">Transmembrane</keyword>
<dbReference type="PROSITE" id="PS50113">
    <property type="entry name" value="PAC"/>
    <property type="match status" value="1"/>
</dbReference>
<evidence type="ECO:0000259" key="2">
    <source>
        <dbReference type="PROSITE" id="PS50113"/>
    </source>
</evidence>
<dbReference type="Gene3D" id="3.20.20.450">
    <property type="entry name" value="EAL domain"/>
    <property type="match status" value="1"/>
</dbReference>
<dbReference type="SUPFAM" id="SSF55073">
    <property type="entry name" value="Nucleotide cyclase"/>
    <property type="match status" value="1"/>
</dbReference>
<evidence type="ECO:0000313" key="6">
    <source>
        <dbReference type="Proteomes" id="UP000232638"/>
    </source>
</evidence>
<dbReference type="Gene3D" id="1.20.120.30">
    <property type="entry name" value="Aspartate receptor, ligand-binding domain"/>
    <property type="match status" value="1"/>
</dbReference>
<dbReference type="SMART" id="SM00086">
    <property type="entry name" value="PAC"/>
    <property type="match status" value="1"/>
</dbReference>
<dbReference type="InterPro" id="IPR001633">
    <property type="entry name" value="EAL_dom"/>
</dbReference>
<feature type="domain" description="EAL" evidence="3">
    <location>
        <begin position="749"/>
        <end position="1003"/>
    </location>
</feature>
<dbReference type="Gene3D" id="3.30.70.270">
    <property type="match status" value="1"/>
</dbReference>
<dbReference type="PANTHER" id="PTHR44757:SF2">
    <property type="entry name" value="BIOFILM ARCHITECTURE MAINTENANCE PROTEIN MBAA"/>
    <property type="match status" value="1"/>
</dbReference>
<dbReference type="SUPFAM" id="SSF141868">
    <property type="entry name" value="EAL domain-like"/>
    <property type="match status" value="1"/>
</dbReference>
<dbReference type="Gene3D" id="3.30.450.40">
    <property type="match status" value="1"/>
</dbReference>
<dbReference type="Pfam" id="PF01590">
    <property type="entry name" value="GAF"/>
    <property type="match status" value="1"/>
</dbReference>
<evidence type="ECO:0000256" key="1">
    <source>
        <dbReference type="SAM" id="Phobius"/>
    </source>
</evidence>
<feature type="transmembrane region" description="Helical" evidence="1">
    <location>
        <begin position="12"/>
        <end position="33"/>
    </location>
</feature>
<dbReference type="AlphaFoldDB" id="A0A2K8U274"/>
<dbReference type="OrthoDB" id="8553030at2"/>
<reference evidence="5 6" key="1">
    <citation type="submission" date="2017-03" db="EMBL/GenBank/DDBJ databases">
        <title>Complete genome sequence of Candidatus 'Thiodictyon syntrophicum' sp. nov. strain Cad16T, a photolithoautotroph purple sulfur bacterium isolated from an alpine meromictic lake.</title>
        <authorList>
            <person name="Luedin S.M."/>
            <person name="Pothier J.F."/>
            <person name="Danza F."/>
            <person name="Storelli N."/>
            <person name="Wittwer M."/>
            <person name="Tonolla M."/>
        </authorList>
    </citation>
    <scope>NUCLEOTIDE SEQUENCE [LARGE SCALE GENOMIC DNA]</scope>
    <source>
        <strain evidence="5 6">Cad16T</strain>
    </source>
</reference>
<dbReference type="Pfam" id="PF08447">
    <property type="entry name" value="PAS_3"/>
    <property type="match status" value="1"/>
</dbReference>
<evidence type="ECO:0000259" key="3">
    <source>
        <dbReference type="PROSITE" id="PS50883"/>
    </source>
</evidence>
<dbReference type="PROSITE" id="PS50883">
    <property type="entry name" value="EAL"/>
    <property type="match status" value="1"/>
</dbReference>
<dbReference type="CDD" id="cd01948">
    <property type="entry name" value="EAL"/>
    <property type="match status" value="1"/>
</dbReference>
<dbReference type="CDD" id="cd01949">
    <property type="entry name" value="GGDEF"/>
    <property type="match status" value="1"/>
</dbReference>
<dbReference type="InterPro" id="IPR029787">
    <property type="entry name" value="Nucleotide_cyclase"/>
</dbReference>
<dbReference type="InterPro" id="IPR000160">
    <property type="entry name" value="GGDEF_dom"/>
</dbReference>
<dbReference type="InterPro" id="IPR000700">
    <property type="entry name" value="PAS-assoc_C"/>
</dbReference>
<dbReference type="Proteomes" id="UP000232638">
    <property type="component" value="Chromosome"/>
</dbReference>
<accession>A0A2K8U274</accession>
<dbReference type="InterPro" id="IPR013655">
    <property type="entry name" value="PAS_fold_3"/>
</dbReference>
<dbReference type="SMART" id="SM00065">
    <property type="entry name" value="GAF"/>
    <property type="match status" value="1"/>
</dbReference>
<dbReference type="InterPro" id="IPR000014">
    <property type="entry name" value="PAS"/>
</dbReference>
<organism evidence="5 6">
    <name type="scientific">Candidatus Thiodictyon syntrophicum</name>
    <dbReference type="NCBI Taxonomy" id="1166950"/>
    <lineage>
        <taxon>Bacteria</taxon>
        <taxon>Pseudomonadati</taxon>
        <taxon>Pseudomonadota</taxon>
        <taxon>Gammaproteobacteria</taxon>
        <taxon>Chromatiales</taxon>
        <taxon>Chromatiaceae</taxon>
        <taxon>Thiodictyon</taxon>
    </lineage>
</organism>
<sequence>MTPAGNNGHNGWAPVLWVLLTLALSVAADLILLERVGIPQRVLEAQSRAAEQILSRQAAALDELAGARPGLLRAVLSLDAGQPFLRVLALEDPDGRILTAVGPGADAGPSAAREPLSAAGATGGAALDPGTRLSLQPDQRGGLLRASLALAPAAPGRSGGRLYLELDLRAAEQAAWAERLAPAGWLPWVYGGGLALALSLLSVPYGRYRRHARKQRDDAALSAVEPDAAPPADGRSELTDLSALVNQLGQHCATQEVARQDAEARWEAALSVAGEGLWDWDLTTDRVFYSPRWKAQLGEPPEAIGDALDEWTSRMHPDDLDACRSAFARHQAGVVPGFECEFRLRAKDDAWRWFQCRGRITRRDPEGRGLRMIGTQADLTERKEAERTLTYLVGLETMLAETSRTLLAAQPEAVDQVLDRVLGALARRLEVERACLYALSADGQGLTATHEWCAVDIPEQRLGADAVAVSALPRWMETLRHGEEVQIDDLDHLPEAWGQDRQVLAAQGVCAIVAVPLRVGAGLAGCVVAEMTRAPRGWREGEVRALRLLGDLIGAALERRGFAQSLVESRQRVEQAALFDPLTGLPNRVLLAERMRTAMGAAMAGGTELAVCSLDLDGFKSLNEAHGQEVGDLILQAVAARLRQQVRESDSVARLGGDEFVLLLGGFEDPQACARVLDPLIAALGQPYQVADQELRVTASAGVTLYPHDAADADTLLRHADHAMYRAKQRGRNRCLFFNPSRDRRARARHSQLEQIGAAIDGDELVLYYQPQVDMRRRRVTGAEGLVRWQHPQRGLLPPAAFIPLLAGTALQQRLDWWVVERGLCQLTQWREAGLDLSLSLNISARSVQCESFVHDLGERLARHPGLAPDSLSLEILESEALVDLEAVARVIEHCAGLGVSFALDDFGTGYSSLTYFRRLPAQVLKIDRTFVRDMLRSPDDRNIVEGVVGLARAFRREVIAEGVESAAHGLMLLRMGCDQAQGYGVAEPMPAALLPQWVAGYRFPPLWRLSPDFAWSGATLDLLSAESEYRDWVARLIRAVGPGAKTRPATLEGARGGFAHWYEGEGRRLYGARDDFRRLEPLHRAVSERGLALWAARDQGEPTAGRIADLVAARDLCIIGLQALQEGVLGQADAAG</sequence>
<dbReference type="InterPro" id="IPR001610">
    <property type="entry name" value="PAC"/>
</dbReference>
<feature type="domain" description="GGDEF" evidence="4">
    <location>
        <begin position="607"/>
        <end position="740"/>
    </location>
</feature>
<dbReference type="SMART" id="SM00052">
    <property type="entry name" value="EAL"/>
    <property type="match status" value="1"/>
</dbReference>
<proteinExistence type="predicted"/>
<feature type="domain" description="PAC" evidence="2">
    <location>
        <begin position="338"/>
        <end position="391"/>
    </location>
</feature>
<protein>
    <recommendedName>
        <fullName evidence="7">Diguanylate cyclase</fullName>
    </recommendedName>
</protein>
<evidence type="ECO:0008006" key="7">
    <source>
        <dbReference type="Google" id="ProtNLM"/>
    </source>
</evidence>
<dbReference type="InterPro" id="IPR052155">
    <property type="entry name" value="Biofilm_reg_signaling"/>
</dbReference>
<feature type="transmembrane region" description="Helical" evidence="1">
    <location>
        <begin position="185"/>
        <end position="206"/>
    </location>
</feature>
<keyword evidence="6" id="KW-1185">Reference proteome</keyword>
<keyword evidence="1" id="KW-1133">Transmembrane helix</keyword>
<keyword evidence="1" id="KW-0472">Membrane</keyword>
<dbReference type="SMART" id="SM00267">
    <property type="entry name" value="GGDEF"/>
    <property type="match status" value="1"/>
</dbReference>
<dbReference type="PANTHER" id="PTHR44757">
    <property type="entry name" value="DIGUANYLATE CYCLASE DGCP"/>
    <property type="match status" value="1"/>
</dbReference>
<dbReference type="InterPro" id="IPR035965">
    <property type="entry name" value="PAS-like_dom_sf"/>
</dbReference>
<dbReference type="NCBIfam" id="TIGR00254">
    <property type="entry name" value="GGDEF"/>
    <property type="match status" value="1"/>
</dbReference>
<dbReference type="EMBL" id="CP020370">
    <property type="protein sequence ID" value="AUB79688.1"/>
    <property type="molecule type" value="Genomic_DNA"/>
</dbReference>
<dbReference type="Gene3D" id="3.30.450.20">
    <property type="entry name" value="PAS domain"/>
    <property type="match status" value="1"/>
</dbReference>
<dbReference type="PROSITE" id="PS50887">
    <property type="entry name" value="GGDEF"/>
    <property type="match status" value="1"/>
</dbReference>
<dbReference type="KEGG" id="tsy:THSYN_01090"/>
<dbReference type="RefSeq" id="WP_100917506.1">
    <property type="nucleotide sequence ID" value="NZ_CP020370.1"/>
</dbReference>
<gene>
    <name evidence="5" type="ORF">THSYN_01090</name>
</gene>
<dbReference type="Pfam" id="PF00990">
    <property type="entry name" value="GGDEF"/>
    <property type="match status" value="1"/>
</dbReference>
<evidence type="ECO:0000313" key="5">
    <source>
        <dbReference type="EMBL" id="AUB79688.1"/>
    </source>
</evidence>
<dbReference type="InterPro" id="IPR035919">
    <property type="entry name" value="EAL_sf"/>
</dbReference>
<dbReference type="CDD" id="cd00130">
    <property type="entry name" value="PAS"/>
    <property type="match status" value="1"/>
</dbReference>
<dbReference type="NCBIfam" id="TIGR00229">
    <property type="entry name" value="sensory_box"/>
    <property type="match status" value="1"/>
</dbReference>
<dbReference type="InterPro" id="IPR043128">
    <property type="entry name" value="Rev_trsase/Diguanyl_cyclase"/>
</dbReference>
<dbReference type="Pfam" id="PF00563">
    <property type="entry name" value="EAL"/>
    <property type="match status" value="1"/>
</dbReference>